<evidence type="ECO:0000256" key="1">
    <source>
        <dbReference type="SAM" id="MobiDB-lite"/>
    </source>
</evidence>
<proteinExistence type="predicted"/>
<feature type="compositionally biased region" description="Basic and acidic residues" evidence="1">
    <location>
        <begin position="1"/>
        <end position="16"/>
    </location>
</feature>
<organism evidence="2">
    <name type="scientific">uncultured Nocardioidaceae bacterium</name>
    <dbReference type="NCBI Taxonomy" id="253824"/>
    <lineage>
        <taxon>Bacteria</taxon>
        <taxon>Bacillati</taxon>
        <taxon>Actinomycetota</taxon>
        <taxon>Actinomycetes</taxon>
        <taxon>Propionibacteriales</taxon>
        <taxon>Nocardioidaceae</taxon>
        <taxon>environmental samples</taxon>
    </lineage>
</organism>
<feature type="compositionally biased region" description="Low complexity" evidence="1">
    <location>
        <begin position="17"/>
        <end position="41"/>
    </location>
</feature>
<sequence length="125" mass="13458">WQSEHFEGPDWADRASRTSAASSSPRVSASPTCARRVTSSRSRWRPRPTCPRCGSARGAAPRRCGATVSVRSRRPRSRPGPTGTCCWSGGRSRSSRRSWPSGSSCSGPARSARRTCIARTSPSPP</sequence>
<dbReference type="AlphaFoldDB" id="A0A6J4ND82"/>
<accession>A0A6J4ND82</accession>
<feature type="compositionally biased region" description="Low complexity" evidence="1">
    <location>
        <begin position="79"/>
        <end position="108"/>
    </location>
</feature>
<dbReference type="EMBL" id="CADCUK010000158">
    <property type="protein sequence ID" value="CAA9384182.1"/>
    <property type="molecule type" value="Genomic_DNA"/>
</dbReference>
<reference evidence="2" key="1">
    <citation type="submission" date="2020-02" db="EMBL/GenBank/DDBJ databases">
        <authorList>
            <person name="Meier V. D."/>
        </authorList>
    </citation>
    <scope>NUCLEOTIDE SEQUENCE</scope>
    <source>
        <strain evidence="2">AVDCRST_MAG47</strain>
    </source>
</reference>
<name>A0A6J4ND82_9ACTN</name>
<feature type="region of interest" description="Disordered" evidence="1">
    <location>
        <begin position="1"/>
        <end position="125"/>
    </location>
</feature>
<gene>
    <name evidence="2" type="ORF">AVDCRST_MAG47-2383</name>
</gene>
<feature type="non-terminal residue" evidence="2">
    <location>
        <position position="1"/>
    </location>
</feature>
<feature type="non-terminal residue" evidence="2">
    <location>
        <position position="125"/>
    </location>
</feature>
<evidence type="ECO:0000313" key="2">
    <source>
        <dbReference type="EMBL" id="CAA9384182.1"/>
    </source>
</evidence>
<protein>
    <submittedName>
        <fullName evidence="2">Uncharacterized protein</fullName>
    </submittedName>
</protein>